<keyword evidence="1" id="KW-0812">Transmembrane</keyword>
<keyword evidence="1" id="KW-0472">Membrane</keyword>
<dbReference type="InterPro" id="IPR045938">
    <property type="entry name" value="DUF6358"/>
</dbReference>
<organism evidence="2 3">
    <name type="scientific">Pedobacter yonginense</name>
    <dbReference type="NCBI Taxonomy" id="651869"/>
    <lineage>
        <taxon>Bacteria</taxon>
        <taxon>Pseudomonadati</taxon>
        <taxon>Bacteroidota</taxon>
        <taxon>Sphingobacteriia</taxon>
        <taxon>Sphingobacteriales</taxon>
        <taxon>Sphingobacteriaceae</taxon>
        <taxon>Pedobacter</taxon>
    </lineage>
</organism>
<keyword evidence="3" id="KW-1185">Reference proteome</keyword>
<accession>A0A317EPA1</accession>
<evidence type="ECO:0000313" key="3">
    <source>
        <dbReference type="Proteomes" id="UP000245379"/>
    </source>
</evidence>
<evidence type="ECO:0000256" key="1">
    <source>
        <dbReference type="SAM" id="Phobius"/>
    </source>
</evidence>
<reference evidence="2 3" key="1">
    <citation type="submission" date="2018-05" db="EMBL/GenBank/DDBJ databases">
        <title>Pedobacter paludis sp. nov., isolated from wetland soil.</title>
        <authorList>
            <person name="Zhang Y."/>
            <person name="Wang G."/>
        </authorList>
    </citation>
    <scope>NUCLEOTIDE SEQUENCE [LARGE SCALE GENOMIC DNA]</scope>
    <source>
        <strain evidence="2 3">KCTC22721</strain>
    </source>
</reference>
<evidence type="ECO:0000313" key="2">
    <source>
        <dbReference type="EMBL" id="PWS28017.1"/>
    </source>
</evidence>
<dbReference type="RefSeq" id="WP_109925778.1">
    <property type="nucleotide sequence ID" value="NZ_QGNZ01000002.1"/>
</dbReference>
<proteinExistence type="predicted"/>
<gene>
    <name evidence="2" type="ORF">DHW03_10680</name>
</gene>
<dbReference type="EMBL" id="QGNZ01000002">
    <property type="protein sequence ID" value="PWS28017.1"/>
    <property type="molecule type" value="Genomic_DNA"/>
</dbReference>
<comment type="caution">
    <text evidence="2">The sequence shown here is derived from an EMBL/GenBank/DDBJ whole genome shotgun (WGS) entry which is preliminary data.</text>
</comment>
<dbReference type="OrthoDB" id="773226at2"/>
<name>A0A317EPA1_9SPHI</name>
<protein>
    <submittedName>
        <fullName evidence="2">Uncharacterized protein</fullName>
    </submittedName>
</protein>
<dbReference type="AlphaFoldDB" id="A0A317EPA1"/>
<dbReference type="Proteomes" id="UP000245379">
    <property type="component" value="Unassembled WGS sequence"/>
</dbReference>
<dbReference type="Pfam" id="PF19885">
    <property type="entry name" value="DUF6358"/>
    <property type="match status" value="1"/>
</dbReference>
<keyword evidence="1" id="KW-1133">Transmembrane helix</keyword>
<feature type="transmembrane region" description="Helical" evidence="1">
    <location>
        <begin position="5"/>
        <end position="24"/>
    </location>
</feature>
<sequence length="65" mass="7512">MGKKFLLNIFYNLGIILSLFGIIWCYQNGKYLPAAFLVGTGCALLYFKIQLMKEIRKTFKEKGQD</sequence>
<feature type="transmembrane region" description="Helical" evidence="1">
    <location>
        <begin position="30"/>
        <end position="47"/>
    </location>
</feature>